<comment type="function">
    <text evidence="7">Probable acetyltransferase.</text>
</comment>
<dbReference type="InterPro" id="IPR016181">
    <property type="entry name" value="Acyl_CoA_acyltransferase"/>
</dbReference>
<feature type="domain" description="N-acetyltransferase" evidence="10">
    <location>
        <begin position="3"/>
        <end position="143"/>
    </location>
</feature>
<comment type="similarity">
    <text evidence="8">Belongs to the camello family.</text>
</comment>
<evidence type="ECO:0000313" key="12">
    <source>
        <dbReference type="Proteomes" id="UP001209317"/>
    </source>
</evidence>
<reference evidence="11" key="1">
    <citation type="submission" date="2022-10" db="EMBL/GenBank/DDBJ databases">
        <authorList>
            <person name="Kim H.S."/>
            <person name="Kim J.-S."/>
            <person name="Suh M.K."/>
            <person name="Eom M.K."/>
            <person name="Lee J.-S."/>
        </authorList>
    </citation>
    <scope>NUCLEOTIDE SEQUENCE</scope>
    <source>
        <strain evidence="11">LIP-5</strain>
    </source>
</reference>
<organism evidence="11 12">
    <name type="scientific">Haoranjiania flava</name>
    <dbReference type="NCBI Taxonomy" id="1856322"/>
    <lineage>
        <taxon>Bacteria</taxon>
        <taxon>Pseudomonadati</taxon>
        <taxon>Bacteroidota</taxon>
        <taxon>Chitinophagia</taxon>
        <taxon>Chitinophagales</taxon>
        <taxon>Chitinophagaceae</taxon>
        <taxon>Haoranjiania</taxon>
    </lineage>
</organism>
<sequence length="145" mass="16804">MSLQYIDYGTAQYKEMVKLKKTVLEKTLGIDFNTDYLKMDQDNILLGCYDDGRLEGCCQLKRIDDKTMQLRQMAVASGLQGKGIGKVLLRFAETLAKDQGYKRIYMHAPEASRGFYEKCGYVVYGEPFYRQGIRHLLMEKKLYNI</sequence>
<dbReference type="CDD" id="cd04301">
    <property type="entry name" value="NAT_SF"/>
    <property type="match status" value="1"/>
</dbReference>
<keyword evidence="5" id="KW-0472">Membrane</keyword>
<evidence type="ECO:0000313" key="11">
    <source>
        <dbReference type="EMBL" id="MCU7693931.1"/>
    </source>
</evidence>
<dbReference type="AlphaFoldDB" id="A0AAE3IP65"/>
<dbReference type="RefSeq" id="WP_263037419.1">
    <property type="nucleotide sequence ID" value="NZ_JAOTPL010000005.1"/>
</dbReference>
<evidence type="ECO:0000256" key="2">
    <source>
        <dbReference type="ARBA" id="ARBA00022679"/>
    </source>
</evidence>
<evidence type="ECO:0000259" key="10">
    <source>
        <dbReference type="PROSITE" id="PS51186"/>
    </source>
</evidence>
<gene>
    <name evidence="11" type="ORF">OD355_05300</name>
</gene>
<proteinExistence type="inferred from homology"/>
<comment type="subcellular location">
    <subcellularLocation>
        <location evidence="1">Membrane</location>
    </subcellularLocation>
</comment>
<dbReference type="EMBL" id="JAOTPL010000005">
    <property type="protein sequence ID" value="MCU7693931.1"/>
    <property type="molecule type" value="Genomic_DNA"/>
</dbReference>
<evidence type="ECO:0000256" key="6">
    <source>
        <dbReference type="ARBA" id="ARBA00023315"/>
    </source>
</evidence>
<dbReference type="Gene3D" id="3.40.630.30">
    <property type="match status" value="1"/>
</dbReference>
<protein>
    <recommendedName>
        <fullName evidence="9">Probable N-acetyltransferase 14</fullName>
    </recommendedName>
</protein>
<evidence type="ECO:0000256" key="5">
    <source>
        <dbReference type="ARBA" id="ARBA00023136"/>
    </source>
</evidence>
<comment type="caution">
    <text evidence="11">The sequence shown here is derived from an EMBL/GenBank/DDBJ whole genome shotgun (WGS) entry which is preliminary data.</text>
</comment>
<dbReference type="InterPro" id="IPR000182">
    <property type="entry name" value="GNAT_dom"/>
</dbReference>
<evidence type="ECO:0000256" key="7">
    <source>
        <dbReference type="ARBA" id="ARBA00037582"/>
    </source>
</evidence>
<dbReference type="PROSITE" id="PS51186">
    <property type="entry name" value="GNAT"/>
    <property type="match status" value="1"/>
</dbReference>
<evidence type="ECO:0000256" key="4">
    <source>
        <dbReference type="ARBA" id="ARBA00022989"/>
    </source>
</evidence>
<keyword evidence="3" id="KW-0812">Transmembrane</keyword>
<evidence type="ECO:0000256" key="3">
    <source>
        <dbReference type="ARBA" id="ARBA00022692"/>
    </source>
</evidence>
<name>A0AAE3IP65_9BACT</name>
<dbReference type="InterPro" id="IPR050769">
    <property type="entry name" value="NAT_camello-type"/>
</dbReference>
<dbReference type="GO" id="GO:0016020">
    <property type="term" value="C:membrane"/>
    <property type="evidence" value="ECO:0007669"/>
    <property type="project" value="UniProtKB-SubCell"/>
</dbReference>
<keyword evidence="2" id="KW-0808">Transferase</keyword>
<keyword evidence="12" id="KW-1185">Reference proteome</keyword>
<dbReference type="PANTHER" id="PTHR13947">
    <property type="entry name" value="GNAT FAMILY N-ACETYLTRANSFERASE"/>
    <property type="match status" value="1"/>
</dbReference>
<keyword evidence="4" id="KW-1133">Transmembrane helix</keyword>
<dbReference type="PANTHER" id="PTHR13947:SF51">
    <property type="entry name" value="N-ACETYLTRANSFERASE 14-RELATED"/>
    <property type="match status" value="1"/>
</dbReference>
<evidence type="ECO:0000256" key="8">
    <source>
        <dbReference type="ARBA" id="ARBA00038470"/>
    </source>
</evidence>
<dbReference type="Proteomes" id="UP001209317">
    <property type="component" value="Unassembled WGS sequence"/>
</dbReference>
<evidence type="ECO:0000256" key="1">
    <source>
        <dbReference type="ARBA" id="ARBA00004370"/>
    </source>
</evidence>
<dbReference type="Pfam" id="PF13673">
    <property type="entry name" value="Acetyltransf_10"/>
    <property type="match status" value="1"/>
</dbReference>
<keyword evidence="6" id="KW-0012">Acyltransferase</keyword>
<dbReference type="GO" id="GO:0008080">
    <property type="term" value="F:N-acetyltransferase activity"/>
    <property type="evidence" value="ECO:0007669"/>
    <property type="project" value="InterPro"/>
</dbReference>
<dbReference type="SUPFAM" id="SSF55729">
    <property type="entry name" value="Acyl-CoA N-acyltransferases (Nat)"/>
    <property type="match status" value="1"/>
</dbReference>
<evidence type="ECO:0000256" key="9">
    <source>
        <dbReference type="ARBA" id="ARBA00040241"/>
    </source>
</evidence>
<accession>A0AAE3IP65</accession>